<proteinExistence type="predicted"/>
<gene>
    <name evidence="1" type="ORF">MM415B02174_0015</name>
</gene>
<sequence length="93" mass="10934">MRIKMYKKILLWIVHFIARKLAKQDVATLALNDYKKILIENSKMTEALETYANHNSWKEIKGGDLVNQNRDWFQIGKDGWEIAESVLKEIRNG</sequence>
<evidence type="ECO:0000313" key="1">
    <source>
        <dbReference type="EMBL" id="QJA85805.1"/>
    </source>
</evidence>
<reference evidence="1" key="1">
    <citation type="submission" date="2020-03" db="EMBL/GenBank/DDBJ databases">
        <title>The deep terrestrial virosphere.</title>
        <authorList>
            <person name="Holmfeldt K."/>
            <person name="Nilsson E."/>
            <person name="Simone D."/>
            <person name="Lopez-Fernandez M."/>
            <person name="Wu X."/>
            <person name="de Brujin I."/>
            <person name="Lundin D."/>
            <person name="Andersson A."/>
            <person name="Bertilsson S."/>
            <person name="Dopson M."/>
        </authorList>
    </citation>
    <scope>NUCLEOTIDE SEQUENCE</scope>
    <source>
        <strain evidence="1">MM415B02174</strain>
    </source>
</reference>
<accession>A0A6M3KWR9</accession>
<dbReference type="AlphaFoldDB" id="A0A6M3KWR9"/>
<protein>
    <submittedName>
        <fullName evidence="1">Uncharacterized protein</fullName>
    </submittedName>
</protein>
<dbReference type="EMBL" id="MT142596">
    <property type="protein sequence ID" value="QJA85805.1"/>
    <property type="molecule type" value="Genomic_DNA"/>
</dbReference>
<name>A0A6M3KWR9_9ZZZZ</name>
<organism evidence="1">
    <name type="scientific">viral metagenome</name>
    <dbReference type="NCBI Taxonomy" id="1070528"/>
    <lineage>
        <taxon>unclassified sequences</taxon>
        <taxon>metagenomes</taxon>
        <taxon>organismal metagenomes</taxon>
    </lineage>
</organism>